<name>U5VT61_9ACTN</name>
<protein>
    <submittedName>
        <fullName evidence="2">Beta-lactamase</fullName>
    </submittedName>
</protein>
<dbReference type="AlphaFoldDB" id="U5VT61"/>
<dbReference type="EMBL" id="CP006272">
    <property type="protein sequence ID" value="AGZ38841.1"/>
    <property type="molecule type" value="Genomic_DNA"/>
</dbReference>
<feature type="domain" description="Beta-lactamase-related" evidence="1">
    <location>
        <begin position="11"/>
        <end position="358"/>
    </location>
</feature>
<dbReference type="InterPro" id="IPR001466">
    <property type="entry name" value="Beta-lactam-related"/>
</dbReference>
<dbReference type="KEGG" id="afs:AFR_02760"/>
<keyword evidence="3" id="KW-1185">Reference proteome</keyword>
<dbReference type="SUPFAM" id="SSF56601">
    <property type="entry name" value="beta-lactamase/transpeptidase-like"/>
    <property type="match status" value="1"/>
</dbReference>
<dbReference type="Pfam" id="PF00144">
    <property type="entry name" value="Beta-lactamase"/>
    <property type="match status" value="1"/>
</dbReference>
<dbReference type="eggNOG" id="COG1680">
    <property type="taxonomic scope" value="Bacteria"/>
</dbReference>
<dbReference type="Gene3D" id="3.40.710.10">
    <property type="entry name" value="DD-peptidase/beta-lactamase superfamily"/>
    <property type="match status" value="1"/>
</dbReference>
<dbReference type="InterPro" id="IPR012338">
    <property type="entry name" value="Beta-lactam/transpept-like"/>
</dbReference>
<dbReference type="PANTHER" id="PTHR43319:SF3">
    <property type="entry name" value="BETA-LACTAMASE-RELATED DOMAIN-CONTAINING PROTEIN"/>
    <property type="match status" value="1"/>
</dbReference>
<evidence type="ECO:0000259" key="1">
    <source>
        <dbReference type="Pfam" id="PF00144"/>
    </source>
</evidence>
<gene>
    <name evidence="2" type="ORF">AFR_02760</name>
</gene>
<dbReference type="OrthoDB" id="3422781at2"/>
<proteinExistence type="predicted"/>
<organism evidence="2 3">
    <name type="scientific">Actinoplanes friuliensis DSM 7358</name>
    <dbReference type="NCBI Taxonomy" id="1246995"/>
    <lineage>
        <taxon>Bacteria</taxon>
        <taxon>Bacillati</taxon>
        <taxon>Actinomycetota</taxon>
        <taxon>Actinomycetes</taxon>
        <taxon>Micromonosporales</taxon>
        <taxon>Micromonosporaceae</taxon>
        <taxon>Actinoplanes</taxon>
    </lineage>
</organism>
<dbReference type="Proteomes" id="UP000017746">
    <property type="component" value="Chromosome"/>
</dbReference>
<evidence type="ECO:0000313" key="3">
    <source>
        <dbReference type="Proteomes" id="UP000017746"/>
    </source>
</evidence>
<dbReference type="STRING" id="1246995.AFR_02760"/>
<dbReference type="HOGENOM" id="CLU_035614_3_0_11"/>
<reference evidence="2 3" key="1">
    <citation type="journal article" date="2014" name="J. Biotechnol.">
        <title>Complete genome sequence of the actinobacterium Actinoplanes friuliensis HAG 010964, producer of the lipopeptide antibiotic friulimycin.</title>
        <authorList>
            <person name="Ruckert C."/>
            <person name="Szczepanowski R."/>
            <person name="Albersmeier A."/>
            <person name="Goesmann A."/>
            <person name="Fischer N."/>
            <person name="Steinkamper A."/>
            <person name="Puhler A."/>
            <person name="Biener R."/>
            <person name="Schwartz D."/>
            <person name="Kalinowski J."/>
        </authorList>
    </citation>
    <scope>NUCLEOTIDE SEQUENCE [LARGE SCALE GENOMIC DNA]</scope>
    <source>
        <strain evidence="2 3">DSM 7358</strain>
    </source>
</reference>
<dbReference type="PANTHER" id="PTHR43319">
    <property type="entry name" value="BETA-LACTAMASE-RELATED"/>
    <property type="match status" value="1"/>
</dbReference>
<sequence length="366" mass="39901">MDDWSELQGKVQRTIDGLVGAGREIGVQVAAYLDGALIVNVVSGLADESTGQMVTPDTPFFSFSTGAGLTSTVVHVLAEKGQLDYDLRIADVWPEYARHDKKKTTLRHALSHSAGVPQLPSFTSPEDFLDWDRMCRTIAGSAPMWEPGTRHGLHTWTYGWLIGEVVRRAVHRPIAWVLAEDIARPLDADRELFFGVPTEQVNRVARLKDRNWNAALELLSERIENFDKICPLGVRPNAMLANRRDILRTDIPSAATVSARGIARMYAALMGEVDGVRLISPERLKEITTVVTDGPDWAFGGDLPKSLGYAYQLGGARYGWSGNGGSLAGFYPELNLSIAVTKNYLGSGDDDAMEGVAALIYAAVAS</sequence>
<dbReference type="RefSeq" id="WP_023357784.1">
    <property type="nucleotide sequence ID" value="NC_022657.1"/>
</dbReference>
<evidence type="ECO:0000313" key="2">
    <source>
        <dbReference type="EMBL" id="AGZ38841.1"/>
    </source>
</evidence>
<dbReference type="PATRIC" id="fig|1246995.3.peg.554"/>
<accession>U5VT61</accession>
<dbReference type="InterPro" id="IPR052907">
    <property type="entry name" value="Beta-lactamase/esterase"/>
</dbReference>